<protein>
    <submittedName>
        <fullName evidence="3">NBD/HSP70 family sugar kinase</fullName>
    </submittedName>
</protein>
<proteinExistence type="inferred from homology"/>
<dbReference type="Proteomes" id="UP001240984">
    <property type="component" value="Unassembled WGS sequence"/>
</dbReference>
<name>A0ABT9MSH3_9ACTN</name>
<reference evidence="3 4" key="1">
    <citation type="submission" date="2023-07" db="EMBL/GenBank/DDBJ databases">
        <title>Sequencing the genomes of 1000 actinobacteria strains.</title>
        <authorList>
            <person name="Klenk H.-P."/>
        </authorList>
    </citation>
    <scope>NUCLEOTIDE SEQUENCE [LARGE SCALE GENOMIC DNA]</scope>
    <source>
        <strain evidence="3 4">DSM 44710</strain>
    </source>
</reference>
<comment type="similarity">
    <text evidence="1">Belongs to the ROK (NagC/XylR) family.</text>
</comment>
<accession>A0ABT9MSH3</accession>
<evidence type="ECO:0000256" key="1">
    <source>
        <dbReference type="ARBA" id="ARBA00006479"/>
    </source>
</evidence>
<dbReference type="Pfam" id="PF00480">
    <property type="entry name" value="ROK"/>
    <property type="match status" value="1"/>
</dbReference>
<organism evidence="3 4">
    <name type="scientific">Catenuloplanes nepalensis</name>
    <dbReference type="NCBI Taxonomy" id="587533"/>
    <lineage>
        <taxon>Bacteria</taxon>
        <taxon>Bacillati</taxon>
        <taxon>Actinomycetota</taxon>
        <taxon>Actinomycetes</taxon>
        <taxon>Micromonosporales</taxon>
        <taxon>Micromonosporaceae</taxon>
        <taxon>Catenuloplanes</taxon>
    </lineage>
</organism>
<feature type="region of interest" description="Disordered" evidence="2">
    <location>
        <begin position="238"/>
        <end position="265"/>
    </location>
</feature>
<evidence type="ECO:0000256" key="2">
    <source>
        <dbReference type="SAM" id="MobiDB-lite"/>
    </source>
</evidence>
<dbReference type="EMBL" id="JAUSRA010000001">
    <property type="protein sequence ID" value="MDP9794329.1"/>
    <property type="molecule type" value="Genomic_DNA"/>
</dbReference>
<evidence type="ECO:0000313" key="3">
    <source>
        <dbReference type="EMBL" id="MDP9794329.1"/>
    </source>
</evidence>
<keyword evidence="3" id="KW-0808">Transferase</keyword>
<dbReference type="PANTHER" id="PTHR18964:SF149">
    <property type="entry name" value="BIFUNCTIONAL UDP-N-ACETYLGLUCOSAMINE 2-EPIMERASE_N-ACETYLMANNOSAMINE KINASE"/>
    <property type="match status" value="1"/>
</dbReference>
<sequence length="392" mass="42509">MLVDNNTRYAALAEALADGPAAQNVMYVRLFDGIGGGLIVGGRLVADGHGVTGEFGHVVVARDGEPCRCGKRGCLETVASLPAVLRECTRRGLVLPDADALAAAVRDCRPIALAAAVRDCRPIALAAAVRDCRPIALAVLDDAAELVGGVIAAAALVVNPDRIVRGGHLLRAAPHLVDAVARIPRLVRRRPQLPVRPRTLRLLRHLTLLRSRAGYAPAGERAGLEPFRRDRPPASLAHAVGPARHPPQRVVDLGDPLPRRGQQRGQLGALEPDRGALRIVLVVRVRIPRRGEQRLQIRRQPRLLGHHARPQPQQLVPHHPRSVTTRSCCYREPVPRTSPRWMPWPSSTSFPTRTFAAARARMTGEITVDGPRAPRSTPIMTVECRSVSAPVR</sequence>
<dbReference type="InterPro" id="IPR000600">
    <property type="entry name" value="ROK"/>
</dbReference>
<evidence type="ECO:0000313" key="4">
    <source>
        <dbReference type="Proteomes" id="UP001240984"/>
    </source>
</evidence>
<keyword evidence="4" id="KW-1185">Reference proteome</keyword>
<dbReference type="GO" id="GO:0016301">
    <property type="term" value="F:kinase activity"/>
    <property type="evidence" value="ECO:0007669"/>
    <property type="project" value="UniProtKB-KW"/>
</dbReference>
<keyword evidence="3" id="KW-0418">Kinase</keyword>
<dbReference type="SUPFAM" id="SSF53067">
    <property type="entry name" value="Actin-like ATPase domain"/>
    <property type="match status" value="1"/>
</dbReference>
<dbReference type="PANTHER" id="PTHR18964">
    <property type="entry name" value="ROK (REPRESSOR, ORF, KINASE) FAMILY"/>
    <property type="match status" value="1"/>
</dbReference>
<dbReference type="InterPro" id="IPR043129">
    <property type="entry name" value="ATPase_NBD"/>
</dbReference>
<gene>
    <name evidence="3" type="ORF">J2S43_002841</name>
</gene>
<comment type="caution">
    <text evidence="3">The sequence shown here is derived from an EMBL/GenBank/DDBJ whole genome shotgun (WGS) entry which is preliminary data.</text>
</comment>
<dbReference type="Gene3D" id="3.30.420.40">
    <property type="match status" value="2"/>
</dbReference>